<reference evidence="1" key="1">
    <citation type="journal article" date="2021" name="Front. Microbiol.">
        <title>Comprehensive Comparative Genomics and Phenotyping of Methylobacterium Species.</title>
        <authorList>
            <person name="Alessa O."/>
            <person name="Ogura Y."/>
            <person name="Fujitani Y."/>
            <person name="Takami H."/>
            <person name="Hayashi T."/>
            <person name="Sahin N."/>
            <person name="Tani A."/>
        </authorList>
    </citation>
    <scope>NUCLEOTIDE SEQUENCE</scope>
    <source>
        <strain evidence="1">NBRC 15686</strain>
    </source>
</reference>
<name>A0ABQ4ULT3_9HYPH</name>
<accession>A0ABQ4ULT3</accession>
<comment type="caution">
    <text evidence="1">The sequence shown here is derived from an EMBL/GenBank/DDBJ whole genome shotgun (WGS) entry which is preliminary data.</text>
</comment>
<evidence type="ECO:0000313" key="2">
    <source>
        <dbReference type="Proteomes" id="UP001055039"/>
    </source>
</evidence>
<dbReference type="Proteomes" id="UP001055039">
    <property type="component" value="Unassembled WGS sequence"/>
</dbReference>
<reference evidence="1" key="2">
    <citation type="submission" date="2021-08" db="EMBL/GenBank/DDBJ databases">
        <authorList>
            <person name="Tani A."/>
            <person name="Ola A."/>
            <person name="Ogura Y."/>
            <person name="Katsura K."/>
            <person name="Hayashi T."/>
        </authorList>
    </citation>
    <scope>NUCLEOTIDE SEQUENCE</scope>
    <source>
        <strain evidence="1">NBRC 15686</strain>
    </source>
</reference>
<evidence type="ECO:0000313" key="1">
    <source>
        <dbReference type="EMBL" id="GJE68231.1"/>
    </source>
</evidence>
<keyword evidence="2" id="KW-1185">Reference proteome</keyword>
<organism evidence="1 2">
    <name type="scientific">Methylorubrum aminovorans</name>
    <dbReference type="NCBI Taxonomy" id="269069"/>
    <lineage>
        <taxon>Bacteria</taxon>
        <taxon>Pseudomonadati</taxon>
        <taxon>Pseudomonadota</taxon>
        <taxon>Alphaproteobacteria</taxon>
        <taxon>Hyphomicrobiales</taxon>
        <taxon>Methylobacteriaceae</taxon>
        <taxon>Methylorubrum</taxon>
    </lineage>
</organism>
<proteinExistence type="predicted"/>
<dbReference type="EMBL" id="BPRC01000049">
    <property type="protein sequence ID" value="GJE68231.1"/>
    <property type="molecule type" value="Genomic_DNA"/>
</dbReference>
<gene>
    <name evidence="1" type="ORF">LNAOJCKE_5468</name>
</gene>
<sequence length="42" mass="4869">MTSTNDTTRRPWNLGCLIGPKPPFKPKHIRAIRTRLQHEGRS</sequence>
<dbReference type="RefSeq" id="WP_283214560.1">
    <property type="nucleotide sequence ID" value="NZ_BAAADH010000057.1"/>
</dbReference>
<protein>
    <submittedName>
        <fullName evidence="1">Uncharacterized protein</fullName>
    </submittedName>
</protein>